<name>A0A1H1Y987_9PSED</name>
<dbReference type="EMBL" id="LT629777">
    <property type="protein sequence ID" value="SDT17951.1"/>
    <property type="molecule type" value="Genomic_DNA"/>
</dbReference>
<feature type="chain" id="PRO_5009266325" evidence="1">
    <location>
        <begin position="25"/>
        <end position="328"/>
    </location>
</feature>
<dbReference type="RefSeq" id="WP_408003616.1">
    <property type="nucleotide sequence ID" value="NZ_LT629777.1"/>
</dbReference>
<dbReference type="InterPro" id="IPR025737">
    <property type="entry name" value="FApF"/>
</dbReference>
<reference evidence="3" key="1">
    <citation type="submission" date="2016-10" db="EMBL/GenBank/DDBJ databases">
        <authorList>
            <person name="Varghese N."/>
            <person name="Submissions S."/>
        </authorList>
    </citation>
    <scope>NUCLEOTIDE SEQUENCE [LARGE SCALE GENOMIC DNA]</scope>
    <source>
        <strain evidence="3">ATCC 23835</strain>
    </source>
</reference>
<dbReference type="AlphaFoldDB" id="A0A1H1Y987"/>
<sequence length="328" mass="36132">MKKPFATTSLALTIFAASTSPAFAVTPSVNEPSGLNLGGTSFYDGFAGQPGLSHLVYLKYDSAQSFLGAKGKQNPALDDPKLTVTTLINQFSYYSPNTIGMGAHLGWSLLVPMVSLDADMGPAGAQLKDNGAGMGDMTTGPQIQFDPIVDQHGRPVYSQRFAVDMILPTGKYDEHKDFNQGSNFYSINPYWAATVMPAPRWEVSWRLHYLYNFRNDKPASSGPLDYRGQSVDDTQAGQAAWANFAASYEIFPKVSVGLNGFYFKQISDDRVNGHRLEDSRERVLGLGPGVFWKISEEQGLWFNVYHESAVENRAKNDFSVQVRFAHAL</sequence>
<dbReference type="GeneID" id="300209197"/>
<accession>A0A1H1Y987</accession>
<keyword evidence="1" id="KW-0732">Signal</keyword>
<evidence type="ECO:0000313" key="2">
    <source>
        <dbReference type="EMBL" id="SDT17951.1"/>
    </source>
</evidence>
<proteinExistence type="predicted"/>
<protein>
    <submittedName>
        <fullName evidence="2">Uncharacterized conserved protein</fullName>
    </submittedName>
</protein>
<feature type="signal peptide" evidence="1">
    <location>
        <begin position="1"/>
        <end position="24"/>
    </location>
</feature>
<dbReference type="Proteomes" id="UP000199524">
    <property type="component" value="Chromosome I"/>
</dbReference>
<evidence type="ECO:0000313" key="3">
    <source>
        <dbReference type="Proteomes" id="UP000199524"/>
    </source>
</evidence>
<organism evidence="2 3">
    <name type="scientific">Pseudomonas asplenii</name>
    <dbReference type="NCBI Taxonomy" id="53407"/>
    <lineage>
        <taxon>Bacteria</taxon>
        <taxon>Pseudomonadati</taxon>
        <taxon>Pseudomonadota</taxon>
        <taxon>Gammaproteobacteria</taxon>
        <taxon>Pseudomonadales</taxon>
        <taxon>Pseudomonadaceae</taxon>
        <taxon>Pseudomonas</taxon>
    </lineage>
</organism>
<evidence type="ECO:0000256" key="1">
    <source>
        <dbReference type="SAM" id="SignalP"/>
    </source>
</evidence>
<dbReference type="Pfam" id="PF13557">
    <property type="entry name" value="Phenol_MetA_deg"/>
    <property type="match status" value="1"/>
</dbReference>
<keyword evidence="3" id="KW-1185">Reference proteome</keyword>
<gene>
    <name evidence="2" type="ORF">SAMN05216598_4293</name>
</gene>